<comment type="caution">
    <text evidence="3">The sequence shown here is derived from an EMBL/GenBank/DDBJ whole genome shotgun (WGS) entry which is preliminary data.</text>
</comment>
<dbReference type="PROSITE" id="PS50181">
    <property type="entry name" value="FBOX"/>
    <property type="match status" value="1"/>
</dbReference>
<gene>
    <name evidence="3" type="ORF">E0L32_002256</name>
</gene>
<dbReference type="RefSeq" id="XP_030988471.1">
    <property type="nucleotide sequence ID" value="XM_031136425.1"/>
</dbReference>
<dbReference type="Proteomes" id="UP000319257">
    <property type="component" value="Unassembled WGS sequence"/>
</dbReference>
<feature type="domain" description="F-box" evidence="2">
    <location>
        <begin position="205"/>
        <end position="251"/>
    </location>
</feature>
<proteinExistence type="predicted"/>
<dbReference type="Pfam" id="PF12937">
    <property type="entry name" value="F-box-like"/>
    <property type="match status" value="1"/>
</dbReference>
<dbReference type="Pfam" id="PF24539">
    <property type="entry name" value="DUF7600"/>
    <property type="match status" value="1"/>
</dbReference>
<dbReference type="OrthoDB" id="5273847at2759"/>
<dbReference type="Gene3D" id="1.20.1280.50">
    <property type="match status" value="1"/>
</dbReference>
<reference evidence="3 4" key="1">
    <citation type="submission" date="2019-06" db="EMBL/GenBank/DDBJ databases">
        <title>Draft genome sequence of the filamentous fungus Phialemoniopsis curvata isolated from diesel fuel.</title>
        <authorList>
            <person name="Varaljay V.A."/>
            <person name="Lyon W.J."/>
            <person name="Crouch A.L."/>
            <person name="Drake C.E."/>
            <person name="Hollomon J.M."/>
            <person name="Nadeau L.J."/>
            <person name="Nunn H.S."/>
            <person name="Stevenson B.S."/>
            <person name="Bojanowski C.L."/>
            <person name="Crookes-Goodson W.J."/>
        </authorList>
    </citation>
    <scope>NUCLEOTIDE SEQUENCE [LARGE SCALE GENOMIC DNA]</scope>
    <source>
        <strain evidence="3 4">D216</strain>
    </source>
</reference>
<evidence type="ECO:0000313" key="4">
    <source>
        <dbReference type="Proteomes" id="UP000319257"/>
    </source>
</evidence>
<dbReference type="InterPro" id="IPR056021">
    <property type="entry name" value="DUF7600"/>
</dbReference>
<dbReference type="STRING" id="1093900.A0A507ARF3"/>
<dbReference type="SUPFAM" id="SSF81383">
    <property type="entry name" value="F-box domain"/>
    <property type="match status" value="1"/>
</dbReference>
<evidence type="ECO:0000259" key="2">
    <source>
        <dbReference type="PROSITE" id="PS50181"/>
    </source>
</evidence>
<evidence type="ECO:0000256" key="1">
    <source>
        <dbReference type="SAM" id="MobiDB-lite"/>
    </source>
</evidence>
<accession>A0A507ARF3</accession>
<dbReference type="InParanoid" id="A0A507ARF3"/>
<dbReference type="InterPro" id="IPR001810">
    <property type="entry name" value="F-box_dom"/>
</dbReference>
<sequence length="688" mass="78071">MYHCALCGQNDELMSPNPHSSYCAIYIISGEPNRVYFHEFKPEQQIDEYHIVVPGRNEPGYLHLHYIPISNRHDNPGDLFCHGFAFHHYCWAMLLHIQPDMLSQLVVVHEILSSFPKFACEMPQLDIGHTYGGNLTTYIDMIHGKADETAEFSGSYQPDLNRIRSLVSLFGKDYSESRDALGHIPQDQKKRKSRKRKPKKTKPAKDKISELPVELLHMILSHLPSSSVVRLMQTARVFYMAGLPDRFWQSRFTDGYEFGHLTQAVALRDKFRGCWRSVFMAAKKIQNDPHVLLRKKVYTVAVYLADIIDARTKMRICQGGMSPQSPDYPKGVPFDIPALIARQSSRVREVYLQSSGEDRTTAIRFVGLQTPVVAVFVSLITLGDVKYVAGLRIVEGNGKSQTLGYLDSTQEISMMTFQEPIIGFRFAIDRAGVRGVAMISSSRKVSPWVGDYWNLVKTEGLTNPGDKITWLEAEFDAVKLVKLWIFYELREAPEHLFFDEHCAHWHWGIPDLDLGWKRGSGSSPTAGLVWISLERPDHPTPYATGLTVYYDRRPQLGDAAERMIRLEVHFGRQLIVIGRENILDPAHNFCSRTHFYINGAAGERVTALEAYYSNTSSRSNRLEPQDEPYGFTIYTDRNSYDFFTPSEELSNDSFCSTSSKFEAKGSPAAGLCAITNNGIIQHVGLAYR</sequence>
<evidence type="ECO:0000313" key="3">
    <source>
        <dbReference type="EMBL" id="TPX06760.1"/>
    </source>
</evidence>
<dbReference type="InterPro" id="IPR036047">
    <property type="entry name" value="F-box-like_dom_sf"/>
</dbReference>
<dbReference type="AlphaFoldDB" id="A0A507ARF3"/>
<dbReference type="EMBL" id="SKBQ01000009">
    <property type="protein sequence ID" value="TPX06760.1"/>
    <property type="molecule type" value="Genomic_DNA"/>
</dbReference>
<name>A0A507ARF3_9PEZI</name>
<dbReference type="SMART" id="SM00256">
    <property type="entry name" value="FBOX"/>
    <property type="match status" value="1"/>
</dbReference>
<protein>
    <recommendedName>
        <fullName evidence="2">F-box domain-containing protein</fullName>
    </recommendedName>
</protein>
<keyword evidence="4" id="KW-1185">Reference proteome</keyword>
<feature type="region of interest" description="Disordered" evidence="1">
    <location>
        <begin position="181"/>
        <end position="206"/>
    </location>
</feature>
<dbReference type="GeneID" id="41969703"/>
<organism evidence="3 4">
    <name type="scientific">Thyridium curvatum</name>
    <dbReference type="NCBI Taxonomy" id="1093900"/>
    <lineage>
        <taxon>Eukaryota</taxon>
        <taxon>Fungi</taxon>
        <taxon>Dikarya</taxon>
        <taxon>Ascomycota</taxon>
        <taxon>Pezizomycotina</taxon>
        <taxon>Sordariomycetes</taxon>
        <taxon>Sordariomycetidae</taxon>
        <taxon>Thyridiales</taxon>
        <taxon>Thyridiaceae</taxon>
        <taxon>Thyridium</taxon>
    </lineage>
</organism>
<feature type="compositionally biased region" description="Basic residues" evidence="1">
    <location>
        <begin position="189"/>
        <end position="202"/>
    </location>
</feature>